<evidence type="ECO:0000313" key="2">
    <source>
        <dbReference type="Proteomes" id="UP000078406"/>
    </source>
</evidence>
<dbReference type="AlphaFoldDB" id="A0A177Y4I0"/>
<dbReference type="Proteomes" id="UP000078406">
    <property type="component" value="Unassembled WGS sequence"/>
</dbReference>
<gene>
    <name evidence="1" type="ORF">APB76_02445</name>
</gene>
<evidence type="ECO:0000313" key="1">
    <source>
        <dbReference type="EMBL" id="OAJ95773.1"/>
    </source>
</evidence>
<name>A0A177Y4I0_9VIBR</name>
<comment type="caution">
    <text evidence="1">The sequence shown here is derived from an EMBL/GenBank/DDBJ whole genome shotgun (WGS) entry which is preliminary data.</text>
</comment>
<protein>
    <submittedName>
        <fullName evidence="1">Uncharacterized protein</fullName>
    </submittedName>
</protein>
<dbReference type="RefSeq" id="WP_054962879.1">
    <property type="nucleotide sequence ID" value="NZ_LLEI02000015.1"/>
</dbReference>
<accession>A0A177Y4I0</accession>
<dbReference type="EMBL" id="LLEI02000015">
    <property type="protein sequence ID" value="OAJ95773.1"/>
    <property type="molecule type" value="Genomic_DNA"/>
</dbReference>
<sequence>MRYLILISTFLSTATYADGKVDYSDCHSQPDSAQILDSAFNYVNTKLCEPAIWFDSFFVDERVDQDARAGSTVRWRNDFSYVEGEGYKFKTRFKARFHLPKVTKRLKVVFESDEEDDLFDLFPQTSEDAENTLGLRYDWLSKERYSFNVKVNARPGIEGRFRYTYSINDEWLLRVTQKLYQKKSVTGESTNIDLDYSINRDFLLRWSNYAQWESDIKGWEVGTGLTLYQHVSDHQALSYQLSTTGTNRPFHYVTNTHASVTYRQNVWRTWLFYELIPEYNWNREEDTQREGEAKMTFRLEILFNNI</sequence>
<organism evidence="1 2">
    <name type="scientific">Vibrio bivalvicida</name>
    <dbReference type="NCBI Taxonomy" id="1276888"/>
    <lineage>
        <taxon>Bacteria</taxon>
        <taxon>Pseudomonadati</taxon>
        <taxon>Pseudomonadota</taxon>
        <taxon>Gammaproteobacteria</taxon>
        <taxon>Vibrionales</taxon>
        <taxon>Vibrionaceae</taxon>
        <taxon>Vibrio</taxon>
        <taxon>Vibrio oreintalis group</taxon>
    </lineage>
</organism>
<proteinExistence type="predicted"/>
<reference evidence="1 2" key="1">
    <citation type="journal article" date="2016" name="Syst. Appl. Microbiol.">
        <title>Vibrio bivalvicida sp. nov., a novel larval pathogen for bivalve molluscs reared in a hatchery.</title>
        <authorList>
            <person name="Dubert J."/>
            <person name="Romalde J.L."/>
            <person name="Prado S."/>
            <person name="Barja J.L."/>
        </authorList>
    </citation>
    <scope>NUCLEOTIDE SEQUENCE [LARGE SCALE GENOMIC DNA]</scope>
    <source>
        <strain evidence="1 2">605</strain>
    </source>
</reference>